<dbReference type="PANTHER" id="PTHR46825">
    <property type="entry name" value="D-ALANYL-D-ALANINE-CARBOXYPEPTIDASE/ENDOPEPTIDASE AMPH"/>
    <property type="match status" value="1"/>
</dbReference>
<comment type="caution">
    <text evidence="4">The sequence shown here is derived from an EMBL/GenBank/DDBJ whole genome shotgun (WGS) entry which is preliminary data.</text>
</comment>
<dbReference type="SUPFAM" id="SSF56601">
    <property type="entry name" value="beta-lactamase/transpeptidase-like"/>
    <property type="match status" value="1"/>
</dbReference>
<feature type="transmembrane region" description="Helical" evidence="1">
    <location>
        <begin position="472"/>
        <end position="498"/>
    </location>
</feature>
<dbReference type="InterPro" id="IPR050491">
    <property type="entry name" value="AmpC-like"/>
</dbReference>
<keyword evidence="1" id="KW-0472">Membrane</keyword>
<dbReference type="EC" id="3.-.-.-" evidence="4"/>
<keyword evidence="1" id="KW-1133">Transmembrane helix</keyword>
<accession>A0ABV8K0D7</accession>
<sequence length="519" mass="57087">MSNRLQRRRRAFGFLLLLALLLPQVARAAEDEAGAAVDFPERLKAAADYAEAQLERAGVVGGVYGVVHKDQLVLAKGMGTIDLRAFKTPDARTVYNAASVTKVVTAAAILQLEGRGLLRLDDPVRRYLPWFRFKDEALSAQITLRHLLLHAAGGVDSWATDGLLFDTPAARHRLEDYIRSLRKADMRSEPGTAAAYCNGCFNVLGLVIEQVTGMDYADYMTENLFRPLGMSRSFYGKPPQDAPDLELAREYFWLFTRKTELTRSYEAFGASADPDGGLYTTLEDLAKFAAWQLGYAKSAPLQPSSRAIEDAFRGMIASGGGSRYTDGGYETKMLHGTPVVYKGGDGIGTAAFLLLLPERELGVLLLIGEFHPEIQEPIAMGMARILLGEKAEPIAARGTFGYLMGWVALALAGAGAVLLLFFIQRLRSAGLRARRSGRSWLFAILSGLPAAFIWYAFAVIRPSGVFFYGYPYDIAVGSVLLAVGLTLWCLYHGMRFIISLSRKRKRVKDQLAIMVENEN</sequence>
<evidence type="ECO:0000259" key="3">
    <source>
        <dbReference type="Pfam" id="PF00144"/>
    </source>
</evidence>
<evidence type="ECO:0000256" key="2">
    <source>
        <dbReference type="SAM" id="SignalP"/>
    </source>
</evidence>
<keyword evidence="2" id="KW-0732">Signal</keyword>
<name>A0ABV8K0D7_9BACL</name>
<dbReference type="RefSeq" id="WP_377718786.1">
    <property type="nucleotide sequence ID" value="NZ_JBHSAM010000021.1"/>
</dbReference>
<evidence type="ECO:0000313" key="4">
    <source>
        <dbReference type="EMBL" id="MFC4100110.1"/>
    </source>
</evidence>
<gene>
    <name evidence="4" type="ORF">ACFOZ8_10595</name>
</gene>
<dbReference type="PANTHER" id="PTHR46825:SF9">
    <property type="entry name" value="BETA-LACTAMASE-RELATED DOMAIN-CONTAINING PROTEIN"/>
    <property type="match status" value="1"/>
</dbReference>
<protein>
    <submittedName>
        <fullName evidence="4">Serine hydrolase domain-containing protein</fullName>
        <ecNumber evidence="4">3.-.-.-</ecNumber>
    </submittedName>
</protein>
<organism evidence="4 5">
    <name type="scientific">Paenibacillus xanthanilyticus</name>
    <dbReference type="NCBI Taxonomy" id="1783531"/>
    <lineage>
        <taxon>Bacteria</taxon>
        <taxon>Bacillati</taxon>
        <taxon>Bacillota</taxon>
        <taxon>Bacilli</taxon>
        <taxon>Bacillales</taxon>
        <taxon>Paenibacillaceae</taxon>
        <taxon>Paenibacillus</taxon>
    </lineage>
</organism>
<dbReference type="InterPro" id="IPR012338">
    <property type="entry name" value="Beta-lactam/transpept-like"/>
</dbReference>
<keyword evidence="4" id="KW-0378">Hydrolase</keyword>
<proteinExistence type="predicted"/>
<keyword evidence="1" id="KW-0812">Transmembrane</keyword>
<feature type="transmembrane region" description="Helical" evidence="1">
    <location>
        <begin position="400"/>
        <end position="423"/>
    </location>
</feature>
<evidence type="ECO:0000313" key="5">
    <source>
        <dbReference type="Proteomes" id="UP001595715"/>
    </source>
</evidence>
<dbReference type="GO" id="GO:0016787">
    <property type="term" value="F:hydrolase activity"/>
    <property type="evidence" value="ECO:0007669"/>
    <property type="project" value="UniProtKB-KW"/>
</dbReference>
<dbReference type="InterPro" id="IPR001466">
    <property type="entry name" value="Beta-lactam-related"/>
</dbReference>
<feature type="domain" description="Beta-lactamase-related" evidence="3">
    <location>
        <begin position="48"/>
        <end position="372"/>
    </location>
</feature>
<evidence type="ECO:0000256" key="1">
    <source>
        <dbReference type="SAM" id="Phobius"/>
    </source>
</evidence>
<keyword evidence="5" id="KW-1185">Reference proteome</keyword>
<dbReference type="Gene3D" id="3.40.710.10">
    <property type="entry name" value="DD-peptidase/beta-lactamase superfamily"/>
    <property type="match status" value="1"/>
</dbReference>
<feature type="transmembrane region" description="Helical" evidence="1">
    <location>
        <begin position="439"/>
        <end position="460"/>
    </location>
</feature>
<feature type="signal peptide" evidence="2">
    <location>
        <begin position="1"/>
        <end position="28"/>
    </location>
</feature>
<feature type="chain" id="PRO_5047067346" evidence="2">
    <location>
        <begin position="29"/>
        <end position="519"/>
    </location>
</feature>
<dbReference type="EMBL" id="JBHSAM010000021">
    <property type="protein sequence ID" value="MFC4100110.1"/>
    <property type="molecule type" value="Genomic_DNA"/>
</dbReference>
<reference evidence="5" key="1">
    <citation type="journal article" date="2019" name="Int. J. Syst. Evol. Microbiol.">
        <title>The Global Catalogue of Microorganisms (GCM) 10K type strain sequencing project: providing services to taxonomists for standard genome sequencing and annotation.</title>
        <authorList>
            <consortium name="The Broad Institute Genomics Platform"/>
            <consortium name="The Broad Institute Genome Sequencing Center for Infectious Disease"/>
            <person name="Wu L."/>
            <person name="Ma J."/>
        </authorList>
    </citation>
    <scope>NUCLEOTIDE SEQUENCE [LARGE SCALE GENOMIC DNA]</scope>
    <source>
        <strain evidence="5">IBRC-M 10987</strain>
    </source>
</reference>
<dbReference type="Proteomes" id="UP001595715">
    <property type="component" value="Unassembled WGS sequence"/>
</dbReference>
<dbReference type="Pfam" id="PF00144">
    <property type="entry name" value="Beta-lactamase"/>
    <property type="match status" value="1"/>
</dbReference>